<sequence>MTIEAGFSITRSPVQREAIPPPAVVKRTNAGFQSAAPIEQSECGNLRENRRSTAAQRRLSRR</sequence>
<organism evidence="2 3">
    <name type="scientific">Rhizobium sophoriradicis</name>
    <dbReference type="NCBI Taxonomy" id="1535245"/>
    <lineage>
        <taxon>Bacteria</taxon>
        <taxon>Pseudomonadati</taxon>
        <taxon>Pseudomonadota</taxon>
        <taxon>Alphaproteobacteria</taxon>
        <taxon>Hyphomicrobiales</taxon>
        <taxon>Rhizobiaceae</taxon>
        <taxon>Rhizobium/Agrobacterium group</taxon>
        <taxon>Rhizobium</taxon>
    </lineage>
</organism>
<proteinExistence type="predicted"/>
<gene>
    <name evidence="2" type="ORF">CPT34_31155</name>
</gene>
<accession>A0A2A5KJN0</accession>
<evidence type="ECO:0000313" key="3">
    <source>
        <dbReference type="Proteomes" id="UP000218807"/>
    </source>
</evidence>
<protein>
    <submittedName>
        <fullName evidence="2">Uncharacterized protein</fullName>
    </submittedName>
</protein>
<evidence type="ECO:0000313" key="2">
    <source>
        <dbReference type="EMBL" id="PCK77215.1"/>
    </source>
</evidence>
<comment type="caution">
    <text evidence="2">The sequence shown here is derived from an EMBL/GenBank/DDBJ whole genome shotgun (WGS) entry which is preliminary data.</text>
</comment>
<dbReference type="EMBL" id="NXDM01000050">
    <property type="protein sequence ID" value="PCK77215.1"/>
    <property type="molecule type" value="Genomic_DNA"/>
</dbReference>
<feature type="region of interest" description="Disordered" evidence="1">
    <location>
        <begin position="36"/>
        <end position="62"/>
    </location>
</feature>
<evidence type="ECO:0000256" key="1">
    <source>
        <dbReference type="SAM" id="MobiDB-lite"/>
    </source>
</evidence>
<name>A0A2A5KJN0_9HYPH</name>
<keyword evidence="3" id="KW-1185">Reference proteome</keyword>
<reference evidence="2 3" key="1">
    <citation type="submission" date="2017-09" db="EMBL/GenBank/DDBJ databases">
        <title>Comparative genomics of rhizobia isolated from Phaseolus vulgaris in China.</title>
        <authorList>
            <person name="Tong W."/>
        </authorList>
    </citation>
    <scope>NUCLEOTIDE SEQUENCE [LARGE SCALE GENOMIC DNA]</scope>
    <source>
        <strain evidence="2 3">L101</strain>
    </source>
</reference>
<dbReference type="Proteomes" id="UP000218807">
    <property type="component" value="Unassembled WGS sequence"/>
</dbReference>
<dbReference type="AlphaFoldDB" id="A0A2A5KJN0"/>